<feature type="transmembrane region" description="Helical" evidence="8">
    <location>
        <begin position="165"/>
        <end position="184"/>
    </location>
</feature>
<dbReference type="HAMAP" id="MF_02078">
    <property type="entry name" value="MurJ_MviN"/>
    <property type="match status" value="1"/>
</dbReference>
<feature type="transmembrane region" description="Helical" evidence="8">
    <location>
        <begin position="356"/>
        <end position="378"/>
    </location>
</feature>
<dbReference type="GO" id="GO:0015648">
    <property type="term" value="F:lipid-linked peptidoglycan transporter activity"/>
    <property type="evidence" value="ECO:0007669"/>
    <property type="project" value="TreeGrafter"/>
</dbReference>
<evidence type="ECO:0000256" key="7">
    <source>
        <dbReference type="ARBA" id="ARBA00023136"/>
    </source>
</evidence>
<gene>
    <name evidence="9" type="ORF">METZ01_LOCUS75719</name>
</gene>
<evidence type="ECO:0008006" key="10">
    <source>
        <dbReference type="Google" id="ProtNLM"/>
    </source>
</evidence>
<dbReference type="InterPro" id="IPR051050">
    <property type="entry name" value="Lipid_II_flippase_MurJ/MviN"/>
</dbReference>
<dbReference type="NCBIfam" id="TIGR01695">
    <property type="entry name" value="murJ_mviN"/>
    <property type="match status" value="1"/>
</dbReference>
<proteinExistence type="inferred from homology"/>
<protein>
    <recommendedName>
        <fullName evidence="10">Lipid II flippase MurJ</fullName>
    </recommendedName>
</protein>
<dbReference type="InterPro" id="IPR004268">
    <property type="entry name" value="MurJ"/>
</dbReference>
<feature type="transmembrane region" description="Helical" evidence="8">
    <location>
        <begin position="317"/>
        <end position="336"/>
    </location>
</feature>
<dbReference type="PIRSF" id="PIRSF002869">
    <property type="entry name" value="MviN"/>
    <property type="match status" value="1"/>
</dbReference>
<feature type="transmembrane region" description="Helical" evidence="8">
    <location>
        <begin position="190"/>
        <end position="215"/>
    </location>
</feature>
<dbReference type="GO" id="GO:0008360">
    <property type="term" value="P:regulation of cell shape"/>
    <property type="evidence" value="ECO:0007669"/>
    <property type="project" value="UniProtKB-KW"/>
</dbReference>
<evidence type="ECO:0000256" key="1">
    <source>
        <dbReference type="ARBA" id="ARBA00004651"/>
    </source>
</evidence>
<dbReference type="GO" id="GO:0009252">
    <property type="term" value="P:peptidoglycan biosynthetic process"/>
    <property type="evidence" value="ECO:0007669"/>
    <property type="project" value="UniProtKB-KW"/>
</dbReference>
<organism evidence="9">
    <name type="scientific">marine metagenome</name>
    <dbReference type="NCBI Taxonomy" id="408172"/>
    <lineage>
        <taxon>unclassified sequences</taxon>
        <taxon>metagenomes</taxon>
        <taxon>ecological metagenomes</taxon>
    </lineage>
</organism>
<comment type="subcellular location">
    <subcellularLocation>
        <location evidence="1">Cell membrane</location>
        <topology evidence="1">Multi-pass membrane protein</topology>
    </subcellularLocation>
</comment>
<dbReference type="PRINTS" id="PR01806">
    <property type="entry name" value="VIRFACTRMVIN"/>
</dbReference>
<dbReference type="Pfam" id="PF03023">
    <property type="entry name" value="MurJ"/>
    <property type="match status" value="1"/>
</dbReference>
<evidence type="ECO:0000256" key="2">
    <source>
        <dbReference type="ARBA" id="ARBA00022475"/>
    </source>
</evidence>
<feature type="transmembrane region" description="Helical" evidence="8">
    <location>
        <begin position="236"/>
        <end position="258"/>
    </location>
</feature>
<evidence type="ECO:0000256" key="3">
    <source>
        <dbReference type="ARBA" id="ARBA00022692"/>
    </source>
</evidence>
<keyword evidence="5" id="KW-0573">Peptidoglycan synthesis</keyword>
<accession>A0A381U3R2</accession>
<feature type="transmembrane region" description="Helical" evidence="8">
    <location>
        <begin position="278"/>
        <end position="296"/>
    </location>
</feature>
<name>A0A381U3R2_9ZZZZ</name>
<feature type="transmembrane region" description="Helical" evidence="8">
    <location>
        <begin position="390"/>
        <end position="407"/>
    </location>
</feature>
<keyword evidence="4" id="KW-0133">Cell shape</keyword>
<feature type="transmembrane region" description="Helical" evidence="8">
    <location>
        <begin position="445"/>
        <end position="466"/>
    </location>
</feature>
<feature type="transmembrane region" description="Helical" evidence="8">
    <location>
        <begin position="94"/>
        <end position="118"/>
    </location>
</feature>
<sequence length="524" mass="57467">MENNQKLGQAAGTVGGMTLVSRLLGLIRDLVIAMQFGATSAADAFFVAFRIPNVQRKILGEGAISAAFIPVFTEIRNQKGEEDAWIMTANLFNILLTVLITSSLALAIFAPYIIMVFAPGFIPTPDKFNLTVLLTQWMAPYFLFIGLAVFCMGILNTYNMFALPAITPAILNICMIMGTVIISPQLDQPVIGLAIGVITGGFLQFVIQIPAIFRCGFKFIPSIDWKNAEALRISKLMIPAIFGLAIYELNMLVDTLLASLLPEGSISYLYYGNRLVQLPLGVFGVALGVAILPMLSHQVANKDFSEMIKTIAFGIRLILFITIPATIGLILLRFPIVNTLWERGEFDRLTTEGTAIALLYYSVGLCAFCGIKVIVPAFYSLQDTKTPAKVGIYSMLLNIILNLILMGPLKHGGLALATSIAALFNVILLIHLLRKRIGLMGGRKILSSVIKLFFVSGVMGITVYYFNAVFFDPDSQLILKLLILSADIAIGVLVYTVLSRIIQNEELSFLIELTRSRKKKFSIQ</sequence>
<feature type="transmembrane region" description="Helical" evidence="8">
    <location>
        <begin position="413"/>
        <end position="433"/>
    </location>
</feature>
<evidence type="ECO:0000256" key="6">
    <source>
        <dbReference type="ARBA" id="ARBA00022989"/>
    </source>
</evidence>
<dbReference type="PANTHER" id="PTHR47019:SF1">
    <property type="entry name" value="LIPID II FLIPPASE MURJ"/>
    <property type="match status" value="1"/>
</dbReference>
<evidence type="ECO:0000313" key="9">
    <source>
        <dbReference type="EMBL" id="SVA22865.1"/>
    </source>
</evidence>
<evidence type="ECO:0000256" key="5">
    <source>
        <dbReference type="ARBA" id="ARBA00022984"/>
    </source>
</evidence>
<dbReference type="CDD" id="cd13123">
    <property type="entry name" value="MATE_MurJ_like"/>
    <property type="match status" value="1"/>
</dbReference>
<dbReference type="GO" id="GO:0034204">
    <property type="term" value="P:lipid translocation"/>
    <property type="evidence" value="ECO:0007669"/>
    <property type="project" value="TreeGrafter"/>
</dbReference>
<feature type="transmembrane region" description="Helical" evidence="8">
    <location>
        <begin position="138"/>
        <end position="158"/>
    </location>
</feature>
<keyword evidence="2" id="KW-1003">Cell membrane</keyword>
<dbReference type="AlphaFoldDB" id="A0A381U3R2"/>
<keyword evidence="7 8" id="KW-0472">Membrane</keyword>
<reference evidence="9" key="1">
    <citation type="submission" date="2018-05" db="EMBL/GenBank/DDBJ databases">
        <authorList>
            <person name="Lanie J.A."/>
            <person name="Ng W.-L."/>
            <person name="Kazmierczak K.M."/>
            <person name="Andrzejewski T.M."/>
            <person name="Davidsen T.M."/>
            <person name="Wayne K.J."/>
            <person name="Tettelin H."/>
            <person name="Glass J.I."/>
            <person name="Rusch D."/>
            <person name="Podicherti R."/>
            <person name="Tsui H.-C.T."/>
            <person name="Winkler M.E."/>
        </authorList>
    </citation>
    <scope>NUCLEOTIDE SEQUENCE</scope>
</reference>
<keyword evidence="3 8" id="KW-0812">Transmembrane</keyword>
<dbReference type="GO" id="GO:0005886">
    <property type="term" value="C:plasma membrane"/>
    <property type="evidence" value="ECO:0007669"/>
    <property type="project" value="UniProtKB-SubCell"/>
</dbReference>
<dbReference type="PANTHER" id="PTHR47019">
    <property type="entry name" value="LIPID II FLIPPASE MURJ"/>
    <property type="match status" value="1"/>
</dbReference>
<keyword evidence="6 8" id="KW-1133">Transmembrane helix</keyword>
<feature type="transmembrane region" description="Helical" evidence="8">
    <location>
        <begin position="478"/>
        <end position="498"/>
    </location>
</feature>
<evidence type="ECO:0000256" key="4">
    <source>
        <dbReference type="ARBA" id="ARBA00022960"/>
    </source>
</evidence>
<dbReference type="EMBL" id="UINC01005679">
    <property type="protein sequence ID" value="SVA22865.1"/>
    <property type="molecule type" value="Genomic_DNA"/>
</dbReference>
<evidence type="ECO:0000256" key="8">
    <source>
        <dbReference type="SAM" id="Phobius"/>
    </source>
</evidence>